<dbReference type="InterPro" id="IPR050138">
    <property type="entry name" value="DHOase/Allantoinase_Hydrolase"/>
</dbReference>
<evidence type="ECO:0000313" key="4">
    <source>
        <dbReference type="Proteomes" id="UP000468650"/>
    </source>
</evidence>
<dbReference type="GO" id="GO:0006221">
    <property type="term" value="P:pyrimidine nucleotide biosynthetic process"/>
    <property type="evidence" value="ECO:0007669"/>
    <property type="project" value="UniProtKB-KW"/>
</dbReference>
<dbReference type="CDD" id="cd01317">
    <property type="entry name" value="DHOase_IIa"/>
    <property type="match status" value="1"/>
</dbReference>
<dbReference type="GO" id="GO:0005737">
    <property type="term" value="C:cytoplasm"/>
    <property type="evidence" value="ECO:0007669"/>
    <property type="project" value="TreeGrafter"/>
</dbReference>
<dbReference type="SUPFAM" id="SSF51338">
    <property type="entry name" value="Composite domain of metallo-dependent hydrolases"/>
    <property type="match status" value="1"/>
</dbReference>
<protein>
    <submittedName>
        <fullName evidence="3">Dihydroorotase</fullName>
    </submittedName>
</protein>
<dbReference type="Proteomes" id="UP000468650">
    <property type="component" value="Unassembled WGS sequence"/>
</dbReference>
<keyword evidence="4" id="KW-1185">Reference proteome</keyword>
<dbReference type="OrthoDB" id="9765462at2"/>
<sequence>MTSILLRKAQVVDPRSPYNGQTVDIRIVDEQITAIGEALEAENDEEEVNLEGLSISPGWVEMHSDFADPGQEERETLQSGSMAALRGGFSTVCLTPNTSPVIQSKSDIEYIYAKGQVLPVNLYPIGALSRDMKGEEMTEMFDMFSAGAVAFSDNHNPVTNPNLLKMALLYSKTAQMPVVDFPFEPKLANDGQMNEGHTGTYLGLKGIPNLSEELIVARDIELCAYTEGSLHLSRISTAGSVERIRQAKANGLNITCDVNLYNLLLTDAALHEYDSFYKVQPPLRSEEDRKALIRGVNDGTIDAIAVDHNPMDVERKKCEFQHASFGMAYIEQAFGLYGAELSKEITLETWVQCLSHGPREAYNLGPIEIVEGAPAELTVFDSKVSWTANKADSQSLAYNQPFLGKPLQGRAFGIFNKGEYFKTES</sequence>
<evidence type="ECO:0000256" key="1">
    <source>
        <dbReference type="ARBA" id="ARBA00022975"/>
    </source>
</evidence>
<dbReference type="InterPro" id="IPR004722">
    <property type="entry name" value="DHOase"/>
</dbReference>
<dbReference type="GO" id="GO:0046872">
    <property type="term" value="F:metal ion binding"/>
    <property type="evidence" value="ECO:0007669"/>
    <property type="project" value="InterPro"/>
</dbReference>
<evidence type="ECO:0000259" key="2">
    <source>
        <dbReference type="Pfam" id="PF12890"/>
    </source>
</evidence>
<organism evidence="3 4">
    <name type="scientific">Phaeocystidibacter luteus</name>
    <dbReference type="NCBI Taxonomy" id="911197"/>
    <lineage>
        <taxon>Bacteria</taxon>
        <taxon>Pseudomonadati</taxon>
        <taxon>Bacteroidota</taxon>
        <taxon>Flavobacteriia</taxon>
        <taxon>Flavobacteriales</taxon>
        <taxon>Phaeocystidibacteraceae</taxon>
        <taxon>Phaeocystidibacter</taxon>
    </lineage>
</organism>
<dbReference type="EMBL" id="WBVO01000001">
    <property type="protein sequence ID" value="KAB2814457.1"/>
    <property type="molecule type" value="Genomic_DNA"/>
</dbReference>
<dbReference type="SUPFAM" id="SSF51556">
    <property type="entry name" value="Metallo-dependent hydrolases"/>
    <property type="match status" value="1"/>
</dbReference>
<gene>
    <name evidence="3" type="ORF">F8C67_01605</name>
</gene>
<name>A0A6N6RLL1_9FLAO</name>
<dbReference type="InterPro" id="IPR032466">
    <property type="entry name" value="Metal_Hydrolase"/>
</dbReference>
<dbReference type="InterPro" id="IPR024403">
    <property type="entry name" value="DHOase_cat"/>
</dbReference>
<dbReference type="GO" id="GO:0004151">
    <property type="term" value="F:dihydroorotase activity"/>
    <property type="evidence" value="ECO:0007669"/>
    <property type="project" value="InterPro"/>
</dbReference>
<dbReference type="GO" id="GO:0006145">
    <property type="term" value="P:purine nucleobase catabolic process"/>
    <property type="evidence" value="ECO:0007669"/>
    <property type="project" value="TreeGrafter"/>
</dbReference>
<dbReference type="PANTHER" id="PTHR43668:SF2">
    <property type="entry name" value="ALLANTOINASE"/>
    <property type="match status" value="1"/>
</dbReference>
<dbReference type="NCBIfam" id="TIGR00857">
    <property type="entry name" value="pyrC_multi"/>
    <property type="match status" value="1"/>
</dbReference>
<dbReference type="Gene3D" id="3.20.20.140">
    <property type="entry name" value="Metal-dependent hydrolases"/>
    <property type="match status" value="1"/>
</dbReference>
<evidence type="ECO:0000313" key="3">
    <source>
        <dbReference type="EMBL" id="KAB2814457.1"/>
    </source>
</evidence>
<proteinExistence type="predicted"/>
<feature type="domain" description="Dihydroorotase catalytic" evidence="2">
    <location>
        <begin position="55"/>
        <end position="237"/>
    </location>
</feature>
<accession>A0A6N6RLL1</accession>
<dbReference type="GO" id="GO:0004038">
    <property type="term" value="F:allantoinase activity"/>
    <property type="evidence" value="ECO:0007669"/>
    <property type="project" value="TreeGrafter"/>
</dbReference>
<keyword evidence="1" id="KW-0665">Pyrimidine biosynthesis</keyword>
<reference evidence="3 4" key="1">
    <citation type="submission" date="2019-09" db="EMBL/GenBank/DDBJ databases">
        <title>Genomes of family Cryomorphaceae.</title>
        <authorList>
            <person name="Bowman J.P."/>
        </authorList>
    </citation>
    <scope>NUCLEOTIDE SEQUENCE [LARGE SCALE GENOMIC DNA]</scope>
    <source>
        <strain evidence="3 4">LMG 25704</strain>
    </source>
</reference>
<dbReference type="AlphaFoldDB" id="A0A6N6RLL1"/>
<dbReference type="PANTHER" id="PTHR43668">
    <property type="entry name" value="ALLANTOINASE"/>
    <property type="match status" value="1"/>
</dbReference>
<dbReference type="InterPro" id="IPR011059">
    <property type="entry name" value="Metal-dep_hydrolase_composite"/>
</dbReference>
<dbReference type="Gene3D" id="2.30.40.10">
    <property type="entry name" value="Urease, subunit C, domain 1"/>
    <property type="match status" value="1"/>
</dbReference>
<dbReference type="Pfam" id="PF12890">
    <property type="entry name" value="DHOase"/>
    <property type="match status" value="1"/>
</dbReference>
<dbReference type="RefSeq" id="WP_151666037.1">
    <property type="nucleotide sequence ID" value="NZ_WBVO01000001.1"/>
</dbReference>
<comment type="caution">
    <text evidence="3">The sequence shown here is derived from an EMBL/GenBank/DDBJ whole genome shotgun (WGS) entry which is preliminary data.</text>
</comment>